<dbReference type="Proteomes" id="UP000541033">
    <property type="component" value="Unassembled WGS sequence"/>
</dbReference>
<feature type="domain" description="SseB protein N-terminal" evidence="2">
    <location>
        <begin position="40"/>
        <end position="149"/>
    </location>
</feature>
<gene>
    <name evidence="3" type="ORF">FHX76_001157</name>
</gene>
<protein>
    <recommendedName>
        <fullName evidence="2">SseB protein N-terminal domain-containing protein</fullName>
    </recommendedName>
</protein>
<dbReference type="EMBL" id="JAAMOX010000001">
    <property type="protein sequence ID" value="NIH53289.1"/>
    <property type="molecule type" value="Genomic_DNA"/>
</dbReference>
<keyword evidence="4" id="KW-1185">Reference proteome</keyword>
<organism evidence="3 4">
    <name type="scientific">Lysinibacter cavernae</name>
    <dbReference type="NCBI Taxonomy" id="1640652"/>
    <lineage>
        <taxon>Bacteria</taxon>
        <taxon>Bacillati</taxon>
        <taxon>Actinomycetota</taxon>
        <taxon>Actinomycetes</taxon>
        <taxon>Micrococcales</taxon>
        <taxon>Microbacteriaceae</taxon>
        <taxon>Lysinibacter</taxon>
    </lineage>
</organism>
<sequence>MGLFSRNKKTTGTDAQQSRAGEQQSGAGEQVQLIHHEAVEAALAQWSQRKDAQTMNNVLRQCAFGSLLLDGSDSTLGAGGSPFEVGSILAIGYKADNDGRKLLLAFTSNEELAKYRTGTRPNSFGQPAPAVLAQAMTDYDGIAINPGSPDLTCIMYSAEIERGLTSMPSLNERLKSAMMTNDIPWPHFVQALASTPTLYVAALEITDEAGNVTGMGSPTVTGRASAPGQPEPVYSLAFTSPAEVFAWHPAAQTTAVSFADISTMVADSGRAGVLVNPAGEAVAVSAGEFLQR</sequence>
<comment type="caution">
    <text evidence="3">The sequence shown here is derived from an EMBL/GenBank/DDBJ whole genome shotgun (WGS) entry which is preliminary data.</text>
</comment>
<accession>A0A7X5TTA2</accession>
<dbReference type="AlphaFoldDB" id="A0A7X5TTA2"/>
<dbReference type="RefSeq" id="WP_167148781.1">
    <property type="nucleotide sequence ID" value="NZ_JAAMOX010000001.1"/>
</dbReference>
<reference evidence="3 4" key="1">
    <citation type="submission" date="2020-02" db="EMBL/GenBank/DDBJ databases">
        <title>Sequencing the genomes of 1000 actinobacteria strains.</title>
        <authorList>
            <person name="Klenk H.-P."/>
        </authorList>
    </citation>
    <scope>NUCLEOTIDE SEQUENCE [LARGE SCALE GENOMIC DNA]</scope>
    <source>
        <strain evidence="3 4">DSM 27960</strain>
    </source>
</reference>
<evidence type="ECO:0000313" key="4">
    <source>
        <dbReference type="Proteomes" id="UP000541033"/>
    </source>
</evidence>
<proteinExistence type="predicted"/>
<dbReference type="Pfam" id="PF07179">
    <property type="entry name" value="SseB"/>
    <property type="match status" value="1"/>
</dbReference>
<feature type="compositionally biased region" description="Polar residues" evidence="1">
    <location>
        <begin position="10"/>
        <end position="27"/>
    </location>
</feature>
<evidence type="ECO:0000256" key="1">
    <source>
        <dbReference type="SAM" id="MobiDB-lite"/>
    </source>
</evidence>
<evidence type="ECO:0000259" key="2">
    <source>
        <dbReference type="Pfam" id="PF07179"/>
    </source>
</evidence>
<name>A0A7X5TTA2_9MICO</name>
<feature type="region of interest" description="Disordered" evidence="1">
    <location>
        <begin position="1"/>
        <end position="30"/>
    </location>
</feature>
<evidence type="ECO:0000313" key="3">
    <source>
        <dbReference type="EMBL" id="NIH53289.1"/>
    </source>
</evidence>
<dbReference type="InterPro" id="IPR009839">
    <property type="entry name" value="SseB_N"/>
</dbReference>